<evidence type="ECO:0000256" key="7">
    <source>
        <dbReference type="ARBA" id="ARBA00022946"/>
    </source>
</evidence>
<keyword evidence="6 14" id="KW-0378">Hydrolase</keyword>
<dbReference type="EMBL" id="OA882360">
    <property type="protein sequence ID" value="CAD7274938.1"/>
    <property type="molecule type" value="Genomic_DNA"/>
</dbReference>
<evidence type="ECO:0000256" key="5">
    <source>
        <dbReference type="ARBA" id="ARBA00022763"/>
    </source>
</evidence>
<comment type="caution">
    <text evidence="14">Lacks conserved residue(s) required for the propagation of feature annotation.</text>
</comment>
<dbReference type="InterPro" id="IPR000445">
    <property type="entry name" value="HhH_motif"/>
</dbReference>
<keyword evidence="7" id="KW-0809">Transit peptide</keyword>
<dbReference type="PANTHER" id="PTHR43286">
    <property type="entry name" value="ENDONUCLEASE III-LIKE PROTEIN 1"/>
    <property type="match status" value="1"/>
</dbReference>
<dbReference type="GO" id="GO:0006285">
    <property type="term" value="P:base-excision repair, AP site formation"/>
    <property type="evidence" value="ECO:0007669"/>
    <property type="project" value="UniProtKB-UniRule"/>
</dbReference>
<comment type="subcellular location">
    <subcellularLocation>
        <location evidence="14">Nucleus</location>
    </subcellularLocation>
    <subcellularLocation>
        <location evidence="14">Mitochondrion</location>
    </subcellularLocation>
</comment>
<dbReference type="GO" id="GO:0005634">
    <property type="term" value="C:nucleus"/>
    <property type="evidence" value="ECO:0007669"/>
    <property type="project" value="UniProtKB-SubCell"/>
</dbReference>
<name>A0A7R9BGL9_9CRUS</name>
<keyword evidence="9" id="KW-0411">Iron-sulfur</keyword>
<dbReference type="SMART" id="SM00525">
    <property type="entry name" value="FES"/>
    <property type="match status" value="1"/>
</dbReference>
<evidence type="ECO:0000256" key="12">
    <source>
        <dbReference type="ARBA" id="ARBA00023295"/>
    </source>
</evidence>
<keyword evidence="11 14" id="KW-0456">Lyase</keyword>
<comment type="catalytic activity">
    <reaction evidence="13 14">
        <text>2'-deoxyribonucleotide-(2'-deoxyribose 5'-phosphate)-2'-deoxyribonucleotide-DNA = a 3'-end 2'-deoxyribonucleotide-(2,3-dehydro-2,3-deoxyribose 5'-phosphate)-DNA + a 5'-end 5'-phospho-2'-deoxyribonucleoside-DNA + H(+)</text>
        <dbReference type="Rhea" id="RHEA:66592"/>
        <dbReference type="Rhea" id="RHEA-COMP:13180"/>
        <dbReference type="Rhea" id="RHEA-COMP:16897"/>
        <dbReference type="Rhea" id="RHEA-COMP:17067"/>
        <dbReference type="ChEBI" id="CHEBI:15378"/>
        <dbReference type="ChEBI" id="CHEBI:136412"/>
        <dbReference type="ChEBI" id="CHEBI:157695"/>
        <dbReference type="ChEBI" id="CHEBI:167181"/>
        <dbReference type="EC" id="4.2.99.18"/>
    </reaction>
</comment>
<dbReference type="GO" id="GO:0000703">
    <property type="term" value="F:oxidized pyrimidine nucleobase lesion DNA N-glycosylase activity"/>
    <property type="evidence" value="ECO:0007669"/>
    <property type="project" value="UniProtKB-UniRule"/>
</dbReference>
<dbReference type="HAMAP" id="MF_03183">
    <property type="entry name" value="Endonuclease_III_Nth"/>
    <property type="match status" value="1"/>
</dbReference>
<evidence type="ECO:0000256" key="2">
    <source>
        <dbReference type="ARBA" id="ARBA00008343"/>
    </source>
</evidence>
<comment type="function">
    <text evidence="14">Bifunctional DNA N-glycosylase with associated apurinic/apyrimidinic (AP) lyase function that catalyzes the first step in base excision repair (BER), the primary repair pathway for the repair of oxidative DNA damage. The DNA N-glycosylase activity releases the damaged DNA base from DNA by cleaving the N-glycosidic bond, leaving an AP site. The AP lyase activity cleaves the phosphodiester bond 3' to the AP site by a beta-elimination. Primarily recognizes and repairs oxidative base damage of pyrimidines.</text>
</comment>
<dbReference type="EMBL" id="CAJPEX010000323">
    <property type="protein sequence ID" value="CAG0915090.1"/>
    <property type="molecule type" value="Genomic_DNA"/>
</dbReference>
<evidence type="ECO:0000256" key="1">
    <source>
        <dbReference type="ARBA" id="ARBA00001966"/>
    </source>
</evidence>
<dbReference type="Pfam" id="PF00633">
    <property type="entry name" value="HHH"/>
    <property type="match status" value="1"/>
</dbReference>
<keyword evidence="3" id="KW-0004">4Fe-4S</keyword>
<dbReference type="Pfam" id="PF00730">
    <property type="entry name" value="HhH-GPD"/>
    <property type="match status" value="1"/>
</dbReference>
<dbReference type="PANTHER" id="PTHR43286:SF1">
    <property type="entry name" value="ENDONUCLEASE III-LIKE PROTEIN 1"/>
    <property type="match status" value="1"/>
</dbReference>
<dbReference type="Gene3D" id="1.10.340.30">
    <property type="entry name" value="Hypothetical protein, domain 2"/>
    <property type="match status" value="1"/>
</dbReference>
<evidence type="ECO:0000256" key="11">
    <source>
        <dbReference type="ARBA" id="ARBA00023239"/>
    </source>
</evidence>
<dbReference type="GO" id="GO:0140078">
    <property type="term" value="F:class I DNA-(apurinic or apyrimidinic site) endonuclease activity"/>
    <property type="evidence" value="ECO:0007669"/>
    <property type="project" value="UniProtKB-EC"/>
</dbReference>
<evidence type="ECO:0000259" key="15">
    <source>
        <dbReference type="SMART" id="SM00478"/>
    </source>
</evidence>
<dbReference type="PROSITE" id="PS00764">
    <property type="entry name" value="ENDONUCLEASE_III_1"/>
    <property type="match status" value="1"/>
</dbReference>
<dbReference type="InterPro" id="IPR003651">
    <property type="entry name" value="Endonuclease3_FeS-loop_motif"/>
</dbReference>
<dbReference type="FunFam" id="1.10.1670.10:FF:000003">
    <property type="entry name" value="Endonuclease III homolog"/>
    <property type="match status" value="1"/>
</dbReference>
<dbReference type="GO" id="GO:0005739">
    <property type="term" value="C:mitochondrion"/>
    <property type="evidence" value="ECO:0007669"/>
    <property type="project" value="UniProtKB-SubCell"/>
</dbReference>
<dbReference type="CDD" id="cd00056">
    <property type="entry name" value="ENDO3c"/>
    <property type="match status" value="1"/>
</dbReference>
<keyword evidence="14" id="KW-0496">Mitochondrion</keyword>
<evidence type="ECO:0000256" key="9">
    <source>
        <dbReference type="ARBA" id="ARBA00023014"/>
    </source>
</evidence>
<dbReference type="Proteomes" id="UP000678499">
    <property type="component" value="Unassembled WGS sequence"/>
</dbReference>
<comment type="cofactor">
    <cofactor evidence="1">
        <name>[4Fe-4S] cluster</name>
        <dbReference type="ChEBI" id="CHEBI:49883"/>
    </cofactor>
</comment>
<evidence type="ECO:0000313" key="17">
    <source>
        <dbReference type="Proteomes" id="UP000678499"/>
    </source>
</evidence>
<dbReference type="InterPro" id="IPR004035">
    <property type="entry name" value="Endouclease-III_FeS-bd_BS"/>
</dbReference>
<organism evidence="16">
    <name type="scientific">Notodromas monacha</name>
    <dbReference type="NCBI Taxonomy" id="399045"/>
    <lineage>
        <taxon>Eukaryota</taxon>
        <taxon>Metazoa</taxon>
        <taxon>Ecdysozoa</taxon>
        <taxon>Arthropoda</taxon>
        <taxon>Crustacea</taxon>
        <taxon>Oligostraca</taxon>
        <taxon>Ostracoda</taxon>
        <taxon>Podocopa</taxon>
        <taxon>Podocopida</taxon>
        <taxon>Cypridocopina</taxon>
        <taxon>Cypridoidea</taxon>
        <taxon>Cyprididae</taxon>
        <taxon>Notodromas</taxon>
    </lineage>
</organism>
<dbReference type="InterPro" id="IPR030841">
    <property type="entry name" value="NTH1"/>
</dbReference>
<dbReference type="SMART" id="SM00478">
    <property type="entry name" value="ENDO3c"/>
    <property type="match status" value="1"/>
</dbReference>
<dbReference type="EC" id="4.2.99.18" evidence="14"/>
<feature type="domain" description="HhH-GPD" evidence="15">
    <location>
        <begin position="115"/>
        <end position="265"/>
    </location>
</feature>
<evidence type="ECO:0000256" key="4">
    <source>
        <dbReference type="ARBA" id="ARBA00022723"/>
    </source>
</evidence>
<dbReference type="InterPro" id="IPR011257">
    <property type="entry name" value="DNA_glycosylase"/>
</dbReference>
<dbReference type="EC" id="3.2.2.-" evidence="14"/>
<evidence type="ECO:0000256" key="6">
    <source>
        <dbReference type="ARBA" id="ARBA00022801"/>
    </source>
</evidence>
<gene>
    <name evidence="14" type="primary">NTH1</name>
    <name evidence="16" type="ORF">NMOB1V02_LOCUS2748</name>
</gene>
<accession>A0A7R9BGL9</accession>
<evidence type="ECO:0000256" key="13">
    <source>
        <dbReference type="ARBA" id="ARBA00044632"/>
    </source>
</evidence>
<dbReference type="Gene3D" id="1.10.1670.10">
    <property type="entry name" value="Helix-hairpin-Helix base-excision DNA repair enzymes (C-terminal)"/>
    <property type="match status" value="1"/>
</dbReference>
<dbReference type="FunFam" id="1.10.340.30:FF:000005">
    <property type="entry name" value="Endonuclease III-like protein 1"/>
    <property type="match status" value="1"/>
</dbReference>
<proteinExistence type="inferred from homology"/>
<dbReference type="AlphaFoldDB" id="A0A7R9BGL9"/>
<dbReference type="OrthoDB" id="2099276at2759"/>
<evidence type="ECO:0000256" key="3">
    <source>
        <dbReference type="ARBA" id="ARBA00022485"/>
    </source>
</evidence>
<dbReference type="PROSITE" id="PS01155">
    <property type="entry name" value="ENDONUCLEASE_III_2"/>
    <property type="match status" value="1"/>
</dbReference>
<keyword evidence="8" id="KW-0408">Iron</keyword>
<dbReference type="GO" id="GO:0006289">
    <property type="term" value="P:nucleotide-excision repair"/>
    <property type="evidence" value="ECO:0007669"/>
    <property type="project" value="TreeGrafter"/>
</dbReference>
<dbReference type="InterPro" id="IPR004036">
    <property type="entry name" value="Endonuclease-III-like_CS2"/>
</dbReference>
<keyword evidence="10 14" id="KW-0234">DNA repair</keyword>
<evidence type="ECO:0000313" key="16">
    <source>
        <dbReference type="EMBL" id="CAD7274938.1"/>
    </source>
</evidence>
<reference evidence="16" key="1">
    <citation type="submission" date="2020-11" db="EMBL/GenBank/DDBJ databases">
        <authorList>
            <person name="Tran Van P."/>
        </authorList>
    </citation>
    <scope>NUCLEOTIDE SEQUENCE</scope>
</reference>
<comment type="similarity">
    <text evidence="2 14">Belongs to the Nth/MutY family.</text>
</comment>
<sequence>MPPKRRKGSNPIKIEYEEDQVERKIGDQVISDPKNIRKKIKKEENRFPDVKRDLKSEPVEDVKWEPLNWHRVFTNIREMRKNLDTPVDDMGCESCADEAADPKVFRFHHLVALMLSSQTKDQVTHAAMQRLRAEKLSIDMILETPEVTIQTLIYPASFYKRKAIYLKQVAQILREKYDGDIPDSVEGLCALPGVGPKMAHLCMQCAWNTNSGIGVDTHVHRIANRLGWLKKESKMPEETRKGLEDWLPKDLWREVNWLLVGFGQTICTPLRPKCADCLNKSLCPYGAKAPIVVSSPRKKNSSRTGVKLEVP</sequence>
<evidence type="ECO:0000256" key="14">
    <source>
        <dbReference type="HAMAP-Rule" id="MF_03183"/>
    </source>
</evidence>
<keyword evidence="12 14" id="KW-0326">Glycosidase</keyword>
<evidence type="ECO:0000256" key="8">
    <source>
        <dbReference type="ARBA" id="ARBA00023004"/>
    </source>
</evidence>
<dbReference type="GO" id="GO:0051539">
    <property type="term" value="F:4 iron, 4 sulfur cluster binding"/>
    <property type="evidence" value="ECO:0007669"/>
    <property type="project" value="UniProtKB-KW"/>
</dbReference>
<dbReference type="GO" id="GO:0003677">
    <property type="term" value="F:DNA binding"/>
    <property type="evidence" value="ECO:0007669"/>
    <property type="project" value="UniProtKB-UniRule"/>
</dbReference>
<keyword evidence="4" id="KW-0479">Metal-binding</keyword>
<evidence type="ECO:0000256" key="10">
    <source>
        <dbReference type="ARBA" id="ARBA00023204"/>
    </source>
</evidence>
<keyword evidence="17" id="KW-1185">Reference proteome</keyword>
<dbReference type="InterPro" id="IPR003265">
    <property type="entry name" value="HhH-GPD_domain"/>
</dbReference>
<dbReference type="GO" id="GO:0046872">
    <property type="term" value="F:metal ion binding"/>
    <property type="evidence" value="ECO:0007669"/>
    <property type="project" value="UniProtKB-KW"/>
</dbReference>
<keyword evidence="5 14" id="KW-0227">DNA damage</keyword>
<protein>
    <recommendedName>
        <fullName evidence="14">Endonuclease III homolog</fullName>
        <ecNumber evidence="14">3.2.2.-</ecNumber>
        <ecNumber evidence="14">4.2.99.18</ecNumber>
    </recommendedName>
    <alternativeName>
        <fullName evidence="14">Bifunctional DNA N-glycosylase/DNA-(apurinic or apyrimidinic site) lyase</fullName>
        <shortName evidence="14">DNA glycosylase/AP lyase</shortName>
    </alternativeName>
</protein>
<dbReference type="SUPFAM" id="SSF48150">
    <property type="entry name" value="DNA-glycosylase"/>
    <property type="match status" value="1"/>
</dbReference>
<dbReference type="InterPro" id="IPR023170">
    <property type="entry name" value="HhH_base_excis_C"/>
</dbReference>
<keyword evidence="14" id="KW-0539">Nucleus</keyword>